<feature type="region of interest" description="Disordered" evidence="1">
    <location>
        <begin position="1"/>
        <end position="222"/>
    </location>
</feature>
<keyword evidence="3" id="KW-1185">Reference proteome</keyword>
<feature type="compositionally biased region" description="Basic and acidic residues" evidence="1">
    <location>
        <begin position="259"/>
        <end position="276"/>
    </location>
</feature>
<protein>
    <recommendedName>
        <fullName evidence="4">Glycosyl transferase-like sugar-binding protein</fullName>
    </recommendedName>
</protein>
<feature type="compositionally biased region" description="Basic and acidic residues" evidence="1">
    <location>
        <begin position="692"/>
        <end position="702"/>
    </location>
</feature>
<dbReference type="SUPFAM" id="SSF53448">
    <property type="entry name" value="Nucleotide-diphospho-sugar transferases"/>
    <property type="match status" value="1"/>
</dbReference>
<dbReference type="Pfam" id="PF04488">
    <property type="entry name" value="Gly_transf_sug"/>
    <property type="match status" value="1"/>
</dbReference>
<evidence type="ECO:0008006" key="4">
    <source>
        <dbReference type="Google" id="ProtNLM"/>
    </source>
</evidence>
<feature type="compositionally biased region" description="Gly residues" evidence="1">
    <location>
        <begin position="161"/>
        <end position="174"/>
    </location>
</feature>
<evidence type="ECO:0000256" key="1">
    <source>
        <dbReference type="SAM" id="MobiDB-lite"/>
    </source>
</evidence>
<evidence type="ECO:0000313" key="2">
    <source>
        <dbReference type="EMBL" id="GAA0909051.1"/>
    </source>
</evidence>
<proteinExistence type="predicted"/>
<feature type="compositionally biased region" description="Gly residues" evidence="1">
    <location>
        <begin position="241"/>
        <end position="255"/>
    </location>
</feature>
<evidence type="ECO:0000313" key="3">
    <source>
        <dbReference type="Proteomes" id="UP001499967"/>
    </source>
</evidence>
<reference evidence="3" key="1">
    <citation type="journal article" date="2019" name="Int. J. Syst. Evol. Microbiol.">
        <title>The Global Catalogue of Microorganisms (GCM) 10K type strain sequencing project: providing services to taxonomists for standard genome sequencing and annotation.</title>
        <authorList>
            <consortium name="The Broad Institute Genomics Platform"/>
            <consortium name="The Broad Institute Genome Sequencing Center for Infectious Disease"/>
            <person name="Wu L."/>
            <person name="Ma J."/>
        </authorList>
    </citation>
    <scope>NUCLEOTIDE SEQUENCE [LARGE SCALE GENOMIC DNA]</scope>
    <source>
        <strain evidence="3">JCM 11117</strain>
    </source>
</reference>
<dbReference type="InterPro" id="IPR029044">
    <property type="entry name" value="Nucleotide-diphossugar_trans"/>
</dbReference>
<comment type="caution">
    <text evidence="2">The sequence shown here is derived from an EMBL/GenBank/DDBJ whole genome shotgun (WGS) entry which is preliminary data.</text>
</comment>
<feature type="compositionally biased region" description="Gly residues" evidence="1">
    <location>
        <begin position="110"/>
        <end position="136"/>
    </location>
</feature>
<feature type="region of interest" description="Disordered" evidence="1">
    <location>
        <begin position="678"/>
        <end position="702"/>
    </location>
</feature>
<feature type="region of interest" description="Disordered" evidence="1">
    <location>
        <begin position="780"/>
        <end position="802"/>
    </location>
</feature>
<feature type="compositionally biased region" description="Pro residues" evidence="1">
    <location>
        <begin position="184"/>
        <end position="194"/>
    </location>
</feature>
<sequence length="802" mass="78913">MPAPDGGSGPAVDANSGRVIEVGSGDGGGDPSQVGESRSGSGPDGSGAGGDIDSRAGAGPDRAGDGGSGAAAGGGPGRDPDPGSGADTDTSTDTDTSSDSDSDTGVDTGAAGGGRPGRGPVPGSGDDGSGSDGSGGPVPAVSDGDGGSGGGAGPDVVPIAAGGGGGSGPSGGIDGSDSDAVGPPTFPAPRPTPGSDPSAGGGSGSDGAPAVTFTGDGLNPATAAAAGAPLAAGAGLAALGRSGGGLGGGTDGPSGGARDSGRSGGSDRGRTSDRSPDGGGSAPSRGGPSGSGPGGSGPAGGPAPKDVRVDFPKGSNTLTPAARADIDRFADQKKVEIARALLTGKQLPRFEVEGRGRNNPGARGSRASQRGSEARQAFEDRLRDGGTVAPVVSDVLGGVQTGGGRLGFSSNRTASINETAPPPPREVVGAAGPGAHPVPKKLHFAWFGGKMPPDGAKNLADWVQRAKEAGWEVNIYTDPSAMAANRHLFDSFGKETGPDGKPVVNTSSDPASDLGIDRGSGAGQLLSLAEDRGIFTMKSDIVRYQALHEQGGVYIDTDIGPGGIDLTREPPAMDQNTVPLLGPGFRDQKSLDSTNAQLAELQGLAGVPDSEMPTPAEFRWRMGSFNNNMIAAPPGSGFIGNALNNMSISPGLADQINISDRDNPPPAVLKAAEDRARKDLGLGDTPAADLSQDQRGRLDTARQEHLDRIQSSAADNVKKSAAQVTGPLYLDRLIGEHVSGPPGSNPAMRGMGGFRTGDLQVAPGAAGYFGELDFVTDSSDIKFDDSVPEGEAGPSSAAGRRR</sequence>
<feature type="region of interest" description="Disordered" evidence="1">
    <location>
        <begin position="237"/>
        <end position="377"/>
    </location>
</feature>
<name>A0ABP3Z0Q6_9PSEU</name>
<feature type="compositionally biased region" description="Gly residues" evidence="1">
    <location>
        <begin position="144"/>
        <end position="153"/>
    </location>
</feature>
<dbReference type="Proteomes" id="UP001499967">
    <property type="component" value="Unassembled WGS sequence"/>
</dbReference>
<feature type="compositionally biased region" description="Acidic residues" evidence="1">
    <location>
        <begin position="90"/>
        <end position="104"/>
    </location>
</feature>
<feature type="compositionally biased region" description="Low complexity" evidence="1">
    <location>
        <begin position="206"/>
        <end position="222"/>
    </location>
</feature>
<dbReference type="Gene3D" id="3.90.550.20">
    <property type="match status" value="1"/>
</dbReference>
<accession>A0ABP3Z0Q6</accession>
<gene>
    <name evidence="2" type="ORF">GCM10009559_78700</name>
</gene>
<feature type="compositionally biased region" description="Basic and acidic residues" evidence="1">
    <location>
        <begin position="324"/>
        <end position="337"/>
    </location>
</feature>
<feature type="compositionally biased region" description="Polar residues" evidence="1">
    <location>
        <begin position="408"/>
        <end position="418"/>
    </location>
</feature>
<feature type="region of interest" description="Disordered" evidence="1">
    <location>
        <begin position="403"/>
        <end position="424"/>
    </location>
</feature>
<dbReference type="EMBL" id="BAAAHP010000334">
    <property type="protein sequence ID" value="GAA0909051.1"/>
    <property type="molecule type" value="Genomic_DNA"/>
</dbReference>
<feature type="compositionally biased region" description="Gly residues" evidence="1">
    <location>
        <begin position="65"/>
        <end position="77"/>
    </location>
</feature>
<organism evidence="2 3">
    <name type="scientific">Pseudonocardia zijingensis</name>
    <dbReference type="NCBI Taxonomy" id="153376"/>
    <lineage>
        <taxon>Bacteria</taxon>
        <taxon>Bacillati</taxon>
        <taxon>Actinomycetota</taxon>
        <taxon>Actinomycetes</taxon>
        <taxon>Pseudonocardiales</taxon>
        <taxon>Pseudonocardiaceae</taxon>
        <taxon>Pseudonocardia</taxon>
    </lineage>
</organism>
<dbReference type="InterPro" id="IPR007577">
    <property type="entry name" value="GlycoTrfase_DXD_sugar-bd_CS"/>
</dbReference>
<feature type="compositionally biased region" description="Gly residues" evidence="1">
    <location>
        <begin position="277"/>
        <end position="300"/>
    </location>
</feature>